<keyword evidence="4 6" id="KW-0067">ATP-binding</keyword>
<evidence type="ECO:0000259" key="5">
    <source>
        <dbReference type="PROSITE" id="PS50893"/>
    </source>
</evidence>
<dbReference type="PANTHER" id="PTHR43790">
    <property type="entry name" value="CARBOHYDRATE TRANSPORT ATP-BINDING PROTEIN MG119-RELATED"/>
    <property type="match status" value="1"/>
</dbReference>
<dbReference type="PANTHER" id="PTHR43790:SF9">
    <property type="entry name" value="GALACTOFURANOSE TRANSPORTER ATP-BINDING PROTEIN YTFR"/>
    <property type="match status" value="1"/>
</dbReference>
<dbReference type="GO" id="GO:0005524">
    <property type="term" value="F:ATP binding"/>
    <property type="evidence" value="ECO:0007669"/>
    <property type="project" value="UniProtKB-KW"/>
</dbReference>
<dbReference type="PROSITE" id="PS50893">
    <property type="entry name" value="ABC_TRANSPORTER_2"/>
    <property type="match status" value="2"/>
</dbReference>
<dbReference type="InterPro" id="IPR017871">
    <property type="entry name" value="ABC_transporter-like_CS"/>
</dbReference>
<feature type="domain" description="ABC transporter" evidence="5">
    <location>
        <begin position="6"/>
        <end position="241"/>
    </location>
</feature>
<reference evidence="6 7" key="1">
    <citation type="submission" date="2023-07" db="EMBL/GenBank/DDBJ databases">
        <title>Protaetiibacter sp. nov WY-16 isolated from soil.</title>
        <authorList>
            <person name="Liu B."/>
            <person name="Wan Y."/>
        </authorList>
    </citation>
    <scope>NUCLEOTIDE SEQUENCE [LARGE SCALE GENOMIC DNA]</scope>
    <source>
        <strain evidence="6 7">WY-16</strain>
    </source>
</reference>
<comment type="caution">
    <text evidence="6">The sequence shown here is derived from an EMBL/GenBank/DDBJ whole genome shotgun (WGS) entry which is preliminary data.</text>
</comment>
<evidence type="ECO:0000256" key="1">
    <source>
        <dbReference type="ARBA" id="ARBA00022448"/>
    </source>
</evidence>
<evidence type="ECO:0000256" key="3">
    <source>
        <dbReference type="ARBA" id="ARBA00022741"/>
    </source>
</evidence>
<name>A0ABT9BM65_9MICO</name>
<dbReference type="EMBL" id="JAUQUB010000001">
    <property type="protein sequence ID" value="MDO7881558.1"/>
    <property type="molecule type" value="Genomic_DNA"/>
</dbReference>
<dbReference type="Gene3D" id="3.40.50.300">
    <property type="entry name" value="P-loop containing nucleotide triphosphate hydrolases"/>
    <property type="match status" value="2"/>
</dbReference>
<proteinExistence type="predicted"/>
<dbReference type="Pfam" id="PF00005">
    <property type="entry name" value="ABC_tran"/>
    <property type="match status" value="2"/>
</dbReference>
<evidence type="ECO:0000256" key="4">
    <source>
        <dbReference type="ARBA" id="ARBA00022840"/>
    </source>
</evidence>
<gene>
    <name evidence="6" type="ORF">Q5716_04880</name>
</gene>
<accession>A0ABT9BM65</accession>
<keyword evidence="2" id="KW-0677">Repeat</keyword>
<sequence>MTQLTLSLRDISKSFGGVEVLHQVNLDAVGGEVLALLGENGAGKSTLVKILAGDYTPDGGTIVVDGAESAELNPRSARRLGIRMIHQEFQDAGALTVAENISLGRWPGRGGVISWSRLRRRAEDVLGQMGVDIDPGATVGSLRVGERQIVEIARALADDAQLLILDEPTAALSQQEVDRLFEWVRRLRDRGVCIVYITHRLDEVFELADRVQVLRNGDVALVSATSDVTRRELVEAMVGRDIGEVSRPADLGAPTLGEPLISIRDLEVDDQVAGLSLDVSPGEVVCLYGKLGSGTTQVAEACFGIRRPTRGQLRIGGVEGFPSSPVDAIRRGVGYLPPDRKREGAFMNRTVVENLAAASWSRLSSLGVILARRERSAYDRWSGKLGIKSADPTVQAIANLSGGNQQKVLLARWLERGSNPLVLVEPTRGVDVGARQEIYSAIRALSREGQAVLVVTSDYEEAVQLADRVVVMQRGRQAAEFAGDDVTAQNLTIAAGG</sequence>
<feature type="domain" description="ABC transporter" evidence="5">
    <location>
        <begin position="256"/>
        <end position="495"/>
    </location>
</feature>
<dbReference type="SUPFAM" id="SSF52540">
    <property type="entry name" value="P-loop containing nucleoside triphosphate hydrolases"/>
    <property type="match status" value="2"/>
</dbReference>
<dbReference type="Proteomes" id="UP001241072">
    <property type="component" value="Unassembled WGS sequence"/>
</dbReference>
<keyword evidence="7" id="KW-1185">Reference proteome</keyword>
<dbReference type="SMART" id="SM00382">
    <property type="entry name" value="AAA"/>
    <property type="match status" value="2"/>
</dbReference>
<organism evidence="6 7">
    <name type="scientific">Antiquaquibacter soli</name>
    <dbReference type="NCBI Taxonomy" id="3064523"/>
    <lineage>
        <taxon>Bacteria</taxon>
        <taxon>Bacillati</taxon>
        <taxon>Actinomycetota</taxon>
        <taxon>Actinomycetes</taxon>
        <taxon>Micrococcales</taxon>
        <taxon>Microbacteriaceae</taxon>
        <taxon>Antiquaquibacter</taxon>
    </lineage>
</organism>
<dbReference type="InterPro" id="IPR003593">
    <property type="entry name" value="AAA+_ATPase"/>
</dbReference>
<dbReference type="InterPro" id="IPR003439">
    <property type="entry name" value="ABC_transporter-like_ATP-bd"/>
</dbReference>
<evidence type="ECO:0000256" key="2">
    <source>
        <dbReference type="ARBA" id="ARBA00022737"/>
    </source>
</evidence>
<dbReference type="CDD" id="cd03216">
    <property type="entry name" value="ABC_Carb_Monos_I"/>
    <property type="match status" value="1"/>
</dbReference>
<dbReference type="RefSeq" id="WP_305001966.1">
    <property type="nucleotide sequence ID" value="NZ_JAUQUB010000001.1"/>
</dbReference>
<evidence type="ECO:0000313" key="7">
    <source>
        <dbReference type="Proteomes" id="UP001241072"/>
    </source>
</evidence>
<evidence type="ECO:0000313" key="6">
    <source>
        <dbReference type="EMBL" id="MDO7881558.1"/>
    </source>
</evidence>
<dbReference type="InterPro" id="IPR050107">
    <property type="entry name" value="ABC_carbohydrate_import_ATPase"/>
</dbReference>
<dbReference type="CDD" id="cd03215">
    <property type="entry name" value="ABC_Carb_Monos_II"/>
    <property type="match status" value="1"/>
</dbReference>
<keyword evidence="1" id="KW-0813">Transport</keyword>
<dbReference type="InterPro" id="IPR027417">
    <property type="entry name" value="P-loop_NTPase"/>
</dbReference>
<protein>
    <submittedName>
        <fullName evidence="6">Sugar ABC transporter ATP-binding protein</fullName>
    </submittedName>
</protein>
<keyword evidence="3" id="KW-0547">Nucleotide-binding</keyword>
<dbReference type="PROSITE" id="PS00211">
    <property type="entry name" value="ABC_TRANSPORTER_1"/>
    <property type="match status" value="1"/>
</dbReference>